<reference evidence="3 4" key="1">
    <citation type="submission" date="2016-08" db="EMBL/GenBank/DDBJ databases">
        <authorList>
            <consortium name="Lentinula edodes genome sequencing consortium"/>
            <person name="Sakamoto Y."/>
            <person name="Nakade K."/>
            <person name="Sato S."/>
            <person name="Yoshida Y."/>
            <person name="Miyazaki K."/>
            <person name="Natsume S."/>
            <person name="Konno N."/>
        </authorList>
    </citation>
    <scope>NUCLEOTIDE SEQUENCE [LARGE SCALE GENOMIC DNA]</scope>
    <source>
        <strain evidence="3 4">NBRC 111202</strain>
    </source>
</reference>
<organism evidence="3 4">
    <name type="scientific">Lentinula edodes</name>
    <name type="common">Shiitake mushroom</name>
    <name type="synonym">Lentinus edodes</name>
    <dbReference type="NCBI Taxonomy" id="5353"/>
    <lineage>
        <taxon>Eukaryota</taxon>
        <taxon>Fungi</taxon>
        <taxon>Dikarya</taxon>
        <taxon>Basidiomycota</taxon>
        <taxon>Agaricomycotina</taxon>
        <taxon>Agaricomycetes</taxon>
        <taxon>Agaricomycetidae</taxon>
        <taxon>Agaricales</taxon>
        <taxon>Marasmiineae</taxon>
        <taxon>Omphalotaceae</taxon>
        <taxon>Lentinula</taxon>
    </lineage>
</organism>
<dbReference type="AlphaFoldDB" id="A0A1Q3EEW6"/>
<feature type="compositionally biased region" description="Pro residues" evidence="2">
    <location>
        <begin position="260"/>
        <end position="282"/>
    </location>
</feature>
<feature type="compositionally biased region" description="Pro residues" evidence="2">
    <location>
        <begin position="326"/>
        <end position="349"/>
    </location>
</feature>
<evidence type="ECO:0000256" key="2">
    <source>
        <dbReference type="SAM" id="MobiDB-lite"/>
    </source>
</evidence>
<evidence type="ECO:0000313" key="3">
    <source>
        <dbReference type="EMBL" id="GAW05736.1"/>
    </source>
</evidence>
<evidence type="ECO:0000256" key="1">
    <source>
        <dbReference type="SAM" id="Coils"/>
    </source>
</evidence>
<feature type="compositionally biased region" description="Basic residues" evidence="2">
    <location>
        <begin position="500"/>
        <end position="512"/>
    </location>
</feature>
<gene>
    <name evidence="3" type="ORF">LENED_007612</name>
</gene>
<sequence>MTDANITNNRDEAMPIPIRTSMTSSGNTSRRSSTETRTTRNSRSSSSRDHYKTSSSSRELALLLAVERNKSDSLKLSLDEAQKELAAQRRRIEEAEMNLLEFTSKFMRANKDRLEALHNAAIATEERELYRLQLLAAQNDIDRARNIVKTIDERRVQAEKDAAKYKRTARELREEQLVMAAREEGRRIGFREGLQRARAEVGFLDIGEDGYVTPPSRTRLDSVSDEDRSTFYSDELGEEPDPMPRPMPSEPPSIRNESPQPQPQPSPHPQDIPIPVAPPHPPSSATGQIHPIPIHNMPMSPRHPPVNIPPDGMIPLDNASGNGIQLPPPHELSPMPPIMELSPAPPPPQELDEEPRIVPPPGSHRTPMYATRSDYRPSHSYRGQSSPESSSTAMSQFDMLTEPQDIMANLSPMSAIPEVASGFTSPNPPSMHGGDLHRSGSMRSTTSARRSPSPIPMPHPMQTPRTQQENVPDVNVNYYSTNPTQKVGHKQSMSSIASSKRAKSPPSSRHRPYSPPQIGNIYTNPHYQTPNDTQEYLSQGNGRRSQTPTQRSRTPFTQEEPPQFVPPAPSYSPHTSQESSHKPSRKSSMTSAASGSRTAGTRSHTRSPPAAAPPTTGMYTTLAPPELQVEASSPQSSSSGDYSVAILSPTPPGSAHNDNEEGVRRAPLNEFLSAKDAERPMPMPGSPRAQSPSSRLHPMSIAQSDDPSPLPTAPFGSPNIGTPIALGGGGIFIPSGFTPRQTPRPGLASSPDPNASSTSPETGLEAQYSYNSLGMSTNPHRPVIPDPSLLGPADSDTDSEDRVSSGMNSEANTLTTPPTVARGLPSQRGRGSRGQATSKKKRR</sequence>
<feature type="compositionally biased region" description="Polar residues" evidence="2">
    <location>
        <begin position="805"/>
        <end position="818"/>
    </location>
</feature>
<feature type="coiled-coil region" evidence="1">
    <location>
        <begin position="141"/>
        <end position="175"/>
    </location>
</feature>
<feature type="compositionally biased region" description="Polar residues" evidence="2">
    <location>
        <begin position="586"/>
        <end position="602"/>
    </location>
</feature>
<reference evidence="3 4" key="2">
    <citation type="submission" date="2017-02" db="EMBL/GenBank/DDBJ databases">
        <title>A genome survey and senescence transcriptome analysis in Lentinula edodes.</title>
        <authorList>
            <person name="Sakamoto Y."/>
            <person name="Nakade K."/>
            <person name="Sato S."/>
            <person name="Yoshida Y."/>
            <person name="Miyazaki K."/>
            <person name="Natsume S."/>
            <person name="Konno N."/>
        </authorList>
    </citation>
    <scope>NUCLEOTIDE SEQUENCE [LARGE SCALE GENOMIC DNA]</scope>
    <source>
        <strain evidence="3 4">NBRC 111202</strain>
    </source>
</reference>
<protein>
    <submittedName>
        <fullName evidence="3">Uncharacterized protein</fullName>
    </submittedName>
</protein>
<feature type="coiled-coil region" evidence="1">
    <location>
        <begin position="64"/>
        <end position="105"/>
    </location>
</feature>
<feature type="region of interest" description="Disordered" evidence="2">
    <location>
        <begin position="418"/>
        <end position="843"/>
    </location>
</feature>
<dbReference type="EMBL" id="BDGU01000267">
    <property type="protein sequence ID" value="GAW05736.1"/>
    <property type="molecule type" value="Genomic_DNA"/>
</dbReference>
<feature type="compositionally biased region" description="Polar residues" evidence="2">
    <location>
        <begin position="520"/>
        <end position="542"/>
    </location>
</feature>
<name>A0A1Q3EEW6_LENED</name>
<feature type="compositionally biased region" description="Polar residues" evidence="2">
    <location>
        <begin position="751"/>
        <end position="761"/>
    </location>
</feature>
<comment type="caution">
    <text evidence="3">The sequence shown here is derived from an EMBL/GenBank/DDBJ whole genome shotgun (WGS) entry which is preliminary data.</text>
</comment>
<feature type="compositionally biased region" description="Polar residues" evidence="2">
    <location>
        <begin position="768"/>
        <end position="779"/>
    </location>
</feature>
<dbReference type="Proteomes" id="UP000188533">
    <property type="component" value="Unassembled WGS sequence"/>
</dbReference>
<keyword evidence="4" id="KW-1185">Reference proteome</keyword>
<feature type="compositionally biased region" description="Basic and acidic residues" evidence="2">
    <location>
        <begin position="218"/>
        <end position="229"/>
    </location>
</feature>
<feature type="compositionally biased region" description="Polar residues" evidence="2">
    <location>
        <begin position="381"/>
        <end position="395"/>
    </location>
</feature>
<feature type="compositionally biased region" description="Low complexity" evidence="2">
    <location>
        <begin position="439"/>
        <end position="452"/>
    </location>
</feature>
<evidence type="ECO:0000313" key="4">
    <source>
        <dbReference type="Proteomes" id="UP000188533"/>
    </source>
</evidence>
<keyword evidence="1" id="KW-0175">Coiled coil</keyword>
<accession>A0A1Q3EEW6</accession>
<dbReference type="STRING" id="5353.A0A1Q3EEW6"/>
<feature type="region of interest" description="Disordered" evidence="2">
    <location>
        <begin position="1"/>
        <end position="54"/>
    </location>
</feature>
<feature type="region of interest" description="Disordered" evidence="2">
    <location>
        <begin position="207"/>
        <end position="397"/>
    </location>
</feature>
<proteinExistence type="predicted"/>
<feature type="compositionally biased region" description="Low complexity" evidence="2">
    <location>
        <begin position="19"/>
        <end position="31"/>
    </location>
</feature>
<feature type="compositionally biased region" description="Low complexity" evidence="2">
    <location>
        <begin position="632"/>
        <end position="643"/>
    </location>
</feature>
<feature type="compositionally biased region" description="Low complexity" evidence="2">
    <location>
        <begin position="543"/>
        <end position="555"/>
    </location>
</feature>